<dbReference type="eggNOG" id="ENOG502SKEZ">
    <property type="taxonomic scope" value="Eukaryota"/>
</dbReference>
<dbReference type="InterPro" id="IPR040521">
    <property type="entry name" value="KDZ"/>
</dbReference>
<keyword evidence="2" id="KW-1185">Reference proteome</keyword>
<dbReference type="PANTHER" id="PTHR33096:SF1">
    <property type="entry name" value="CXC1-LIKE CYSTEINE CLUSTER ASSOCIATED WITH KDZ TRANSPOSASES DOMAIN-CONTAINING PROTEIN"/>
    <property type="match status" value="1"/>
</dbReference>
<evidence type="ECO:0000313" key="1">
    <source>
        <dbReference type="EMBL" id="EPS93139.1"/>
    </source>
</evidence>
<dbReference type="Pfam" id="PF18758">
    <property type="entry name" value="KDZ"/>
    <property type="match status" value="1"/>
</dbReference>
<accession>S8F2D5</accession>
<name>S8F2D5_FOMSC</name>
<organism evidence="1 2">
    <name type="scientific">Fomitopsis schrenkii</name>
    <name type="common">Brown rot fungus</name>
    <dbReference type="NCBI Taxonomy" id="2126942"/>
    <lineage>
        <taxon>Eukaryota</taxon>
        <taxon>Fungi</taxon>
        <taxon>Dikarya</taxon>
        <taxon>Basidiomycota</taxon>
        <taxon>Agaricomycotina</taxon>
        <taxon>Agaricomycetes</taxon>
        <taxon>Polyporales</taxon>
        <taxon>Fomitopsis</taxon>
    </lineage>
</organism>
<sequence>MVVHGFLAVSKERFKHTASSSYPNVTLVSNGFLGSSPHKPTVAVSLQTLNAYRQLHRACPRLSVQAFVKGLCWIHQVPAKKHLIRQFSEAYDAYLEIEYRIDNLVASALGRDTPNWRMLNACAPCLHKLTDEPPLKYSLLVAMDGNQSLKLVDETFRHGSVRQDGRTARTDIWLSHAEVDRFKDEVGAPVHDDDGDAWLDLPERGDVSLETSVDVCVERWRNAGPEARKKMFALFAVTGIFVCLCRHGQLLILCDMVRSGEL</sequence>
<dbReference type="STRING" id="743788.S8F2D5"/>
<evidence type="ECO:0008006" key="3">
    <source>
        <dbReference type="Google" id="ProtNLM"/>
    </source>
</evidence>
<dbReference type="Proteomes" id="UP000015241">
    <property type="component" value="Unassembled WGS sequence"/>
</dbReference>
<protein>
    <recommendedName>
        <fullName evidence="3">CxC1-like cysteine cluster associated with KDZ transposases domain-containing protein</fullName>
    </recommendedName>
</protein>
<evidence type="ECO:0000313" key="2">
    <source>
        <dbReference type="Proteomes" id="UP000015241"/>
    </source>
</evidence>
<dbReference type="EMBL" id="KE504296">
    <property type="protein sequence ID" value="EPS93139.1"/>
    <property type="molecule type" value="Genomic_DNA"/>
</dbReference>
<dbReference type="PANTHER" id="PTHR33096">
    <property type="entry name" value="CXC2 DOMAIN-CONTAINING PROTEIN"/>
    <property type="match status" value="1"/>
</dbReference>
<dbReference type="AlphaFoldDB" id="S8F2D5"/>
<proteinExistence type="predicted"/>
<dbReference type="OrthoDB" id="3251205at2759"/>
<gene>
    <name evidence="1" type="ORF">FOMPIDRAFT_1033828</name>
</gene>
<dbReference type="InParanoid" id="S8F2D5"/>
<reference evidence="1 2" key="1">
    <citation type="journal article" date="2012" name="Science">
        <title>The Paleozoic origin of enzymatic lignin decomposition reconstructed from 31 fungal genomes.</title>
        <authorList>
            <person name="Floudas D."/>
            <person name="Binder M."/>
            <person name="Riley R."/>
            <person name="Barry K."/>
            <person name="Blanchette R.A."/>
            <person name="Henrissat B."/>
            <person name="Martinez A.T."/>
            <person name="Otillar R."/>
            <person name="Spatafora J.W."/>
            <person name="Yadav J.S."/>
            <person name="Aerts A."/>
            <person name="Benoit I."/>
            <person name="Boyd A."/>
            <person name="Carlson A."/>
            <person name="Copeland A."/>
            <person name="Coutinho P.M."/>
            <person name="de Vries R.P."/>
            <person name="Ferreira P."/>
            <person name="Findley K."/>
            <person name="Foster B."/>
            <person name="Gaskell J."/>
            <person name="Glotzer D."/>
            <person name="Gorecki P."/>
            <person name="Heitman J."/>
            <person name="Hesse C."/>
            <person name="Hori C."/>
            <person name="Igarashi K."/>
            <person name="Jurgens J.A."/>
            <person name="Kallen N."/>
            <person name="Kersten P."/>
            <person name="Kohler A."/>
            <person name="Kuees U."/>
            <person name="Kumar T.K.A."/>
            <person name="Kuo A."/>
            <person name="LaButti K."/>
            <person name="Larrondo L.F."/>
            <person name="Lindquist E."/>
            <person name="Ling A."/>
            <person name="Lombard V."/>
            <person name="Lucas S."/>
            <person name="Lundell T."/>
            <person name="Martin R."/>
            <person name="McLaughlin D.J."/>
            <person name="Morgenstern I."/>
            <person name="Morin E."/>
            <person name="Murat C."/>
            <person name="Nagy L.G."/>
            <person name="Nolan M."/>
            <person name="Ohm R.A."/>
            <person name="Patyshakuliyeva A."/>
            <person name="Rokas A."/>
            <person name="Ruiz-Duenas F.J."/>
            <person name="Sabat G."/>
            <person name="Salamov A."/>
            <person name="Samejima M."/>
            <person name="Schmutz J."/>
            <person name="Slot J.C."/>
            <person name="St John F."/>
            <person name="Stenlid J."/>
            <person name="Sun H."/>
            <person name="Sun S."/>
            <person name="Syed K."/>
            <person name="Tsang A."/>
            <person name="Wiebenga A."/>
            <person name="Young D."/>
            <person name="Pisabarro A."/>
            <person name="Eastwood D.C."/>
            <person name="Martin F."/>
            <person name="Cullen D."/>
            <person name="Grigoriev I.V."/>
            <person name="Hibbett D.S."/>
        </authorList>
    </citation>
    <scope>NUCLEOTIDE SEQUENCE</scope>
    <source>
        <strain evidence="2">FP-58527</strain>
    </source>
</reference>
<dbReference type="HOGENOM" id="CLU_013084_3_3_1"/>